<protein>
    <submittedName>
        <fullName evidence="1">Uncharacterized protein</fullName>
    </submittedName>
</protein>
<organism evidence="1 2">
    <name type="scientific">Gramella jeungdoensis</name>
    <dbReference type="NCBI Taxonomy" id="708091"/>
    <lineage>
        <taxon>Bacteria</taxon>
        <taxon>Pseudomonadati</taxon>
        <taxon>Bacteroidota</taxon>
        <taxon>Flavobacteriia</taxon>
        <taxon>Flavobacteriales</taxon>
        <taxon>Flavobacteriaceae</taxon>
        <taxon>Christiangramia</taxon>
    </lineage>
</organism>
<name>A0ABT0Z1F5_9FLAO</name>
<evidence type="ECO:0000313" key="2">
    <source>
        <dbReference type="Proteomes" id="UP001155077"/>
    </source>
</evidence>
<evidence type="ECO:0000313" key="1">
    <source>
        <dbReference type="EMBL" id="MCM8569537.1"/>
    </source>
</evidence>
<reference evidence="1" key="1">
    <citation type="submission" date="2022-06" db="EMBL/GenBank/DDBJ databases">
        <title>Gramella sediminis sp. nov., isolated from deep-sea sediment of the Indian Ocean.</title>
        <authorList>
            <person name="Yang L."/>
        </authorList>
    </citation>
    <scope>NUCLEOTIDE SEQUENCE</scope>
    <source>
        <strain evidence="1">HMD3159</strain>
    </source>
</reference>
<dbReference type="EMBL" id="JAMSCK010000003">
    <property type="protein sequence ID" value="MCM8569537.1"/>
    <property type="molecule type" value="Genomic_DNA"/>
</dbReference>
<proteinExistence type="predicted"/>
<gene>
    <name evidence="1" type="ORF">NE848_09105</name>
</gene>
<accession>A0ABT0Z1F5</accession>
<sequence length="130" mass="14853">MVRIVNYIQRFTESGDSFYVLELQGGIQMVKSKETNKFYVTAKKATIPSTFDEETCKSIIGTELPGEVVKVETEPYEYTIKETGEVIELSHRYEYQEEERVPSTKVEKSESTINDFVKAEQSSFSVNGVE</sequence>
<keyword evidence="2" id="KW-1185">Reference proteome</keyword>
<comment type="caution">
    <text evidence="1">The sequence shown here is derived from an EMBL/GenBank/DDBJ whole genome shotgun (WGS) entry which is preliminary data.</text>
</comment>
<dbReference type="RefSeq" id="WP_252112698.1">
    <property type="nucleotide sequence ID" value="NZ_JAMSCK010000003.1"/>
</dbReference>
<dbReference type="Proteomes" id="UP001155077">
    <property type="component" value="Unassembled WGS sequence"/>
</dbReference>